<organism evidence="1 2">
    <name type="scientific">Trichocoleus desertorum GB2-A4</name>
    <dbReference type="NCBI Taxonomy" id="2933944"/>
    <lineage>
        <taxon>Bacteria</taxon>
        <taxon>Bacillati</taxon>
        <taxon>Cyanobacteriota</taxon>
        <taxon>Cyanophyceae</taxon>
        <taxon>Leptolyngbyales</taxon>
        <taxon>Trichocoleusaceae</taxon>
        <taxon>Trichocoleus</taxon>
    </lineage>
</organism>
<reference evidence="1 2" key="1">
    <citation type="submission" date="2022-04" db="EMBL/GenBank/DDBJ databases">
        <title>Positive selection, recombination, and allopatry shape intraspecific diversity of widespread and dominant cyanobacteria.</title>
        <authorList>
            <person name="Wei J."/>
            <person name="Shu W."/>
            <person name="Hu C."/>
        </authorList>
    </citation>
    <scope>NUCLEOTIDE SEQUENCE [LARGE SCALE GENOMIC DNA]</scope>
    <source>
        <strain evidence="1 2">GB2-A4</strain>
    </source>
</reference>
<gene>
    <name evidence="1" type="ORF">NC998_29575</name>
</gene>
<proteinExistence type="predicted"/>
<dbReference type="InterPro" id="IPR036890">
    <property type="entry name" value="HATPase_C_sf"/>
</dbReference>
<comment type="caution">
    <text evidence="1">The sequence shown here is derived from an EMBL/GenBank/DDBJ whole genome shotgun (WGS) entry which is preliminary data.</text>
</comment>
<dbReference type="SUPFAM" id="SSF55874">
    <property type="entry name" value="ATPase domain of HSP90 chaperone/DNA topoisomerase II/histidine kinase"/>
    <property type="match status" value="1"/>
</dbReference>
<accession>A0ABV0JHB9</accession>
<evidence type="ECO:0000313" key="2">
    <source>
        <dbReference type="Proteomes" id="UP001464891"/>
    </source>
</evidence>
<evidence type="ECO:0000313" key="1">
    <source>
        <dbReference type="EMBL" id="MEP0821193.1"/>
    </source>
</evidence>
<sequence>MTVAITAQTIQQTAEVERTCSDYELQFAVKDTGMGIPKNRMHRLFTAVLR</sequence>
<name>A0ABV0JHB9_9CYAN</name>
<evidence type="ECO:0008006" key="3">
    <source>
        <dbReference type="Google" id="ProtNLM"/>
    </source>
</evidence>
<dbReference type="Proteomes" id="UP001464891">
    <property type="component" value="Unassembled WGS sequence"/>
</dbReference>
<protein>
    <recommendedName>
        <fullName evidence="3">Histidine kinase/HSP90-like ATPase domain-containing protein</fullName>
    </recommendedName>
</protein>
<dbReference type="Gene3D" id="3.30.565.10">
    <property type="entry name" value="Histidine kinase-like ATPase, C-terminal domain"/>
    <property type="match status" value="1"/>
</dbReference>
<dbReference type="RefSeq" id="WP_190442233.1">
    <property type="nucleotide sequence ID" value="NZ_JAMPKM010000086.1"/>
</dbReference>
<keyword evidence="2" id="KW-1185">Reference proteome</keyword>
<dbReference type="EMBL" id="JAMPKM010000086">
    <property type="protein sequence ID" value="MEP0821193.1"/>
    <property type="molecule type" value="Genomic_DNA"/>
</dbReference>